<keyword evidence="2" id="KW-1133">Transmembrane helix</keyword>
<comment type="caution">
    <text evidence="3">The sequence shown here is derived from an EMBL/GenBank/DDBJ whole genome shotgun (WGS) entry which is preliminary data.</text>
</comment>
<dbReference type="Proteomes" id="UP001168877">
    <property type="component" value="Unassembled WGS sequence"/>
</dbReference>
<keyword evidence="1" id="KW-0460">Magnesium</keyword>
<dbReference type="Gene3D" id="1.20.1110.10">
    <property type="entry name" value="Calcium-transporting ATPase, transmembrane domain"/>
    <property type="match status" value="1"/>
</dbReference>
<evidence type="ECO:0000256" key="2">
    <source>
        <dbReference type="SAM" id="Phobius"/>
    </source>
</evidence>
<gene>
    <name evidence="3" type="ORF">LWI29_010749</name>
</gene>
<evidence type="ECO:0000313" key="4">
    <source>
        <dbReference type="Proteomes" id="UP001168877"/>
    </source>
</evidence>
<organism evidence="3 4">
    <name type="scientific">Acer saccharum</name>
    <name type="common">Sugar maple</name>
    <dbReference type="NCBI Taxonomy" id="4024"/>
    <lineage>
        <taxon>Eukaryota</taxon>
        <taxon>Viridiplantae</taxon>
        <taxon>Streptophyta</taxon>
        <taxon>Embryophyta</taxon>
        <taxon>Tracheophyta</taxon>
        <taxon>Spermatophyta</taxon>
        <taxon>Magnoliopsida</taxon>
        <taxon>eudicotyledons</taxon>
        <taxon>Gunneridae</taxon>
        <taxon>Pentapetalae</taxon>
        <taxon>rosids</taxon>
        <taxon>malvids</taxon>
        <taxon>Sapindales</taxon>
        <taxon>Sapindaceae</taxon>
        <taxon>Hippocastanoideae</taxon>
        <taxon>Acereae</taxon>
        <taxon>Acer</taxon>
    </lineage>
</organism>
<keyword evidence="2" id="KW-0812">Transmembrane</keyword>
<dbReference type="PANTHER" id="PTHR24093">
    <property type="entry name" value="CATION TRANSPORTING ATPASE"/>
    <property type="match status" value="1"/>
</dbReference>
<dbReference type="GO" id="GO:0005886">
    <property type="term" value="C:plasma membrane"/>
    <property type="evidence" value="ECO:0007669"/>
    <property type="project" value="TreeGrafter"/>
</dbReference>
<dbReference type="InterPro" id="IPR023298">
    <property type="entry name" value="ATPase_P-typ_TM_dom_sf"/>
</dbReference>
<reference evidence="3" key="1">
    <citation type="journal article" date="2022" name="Plant J.">
        <title>Strategies of tolerance reflected in two North American maple genomes.</title>
        <authorList>
            <person name="McEvoy S.L."/>
            <person name="Sezen U.U."/>
            <person name="Trouern-Trend A."/>
            <person name="McMahon S.M."/>
            <person name="Schaberg P.G."/>
            <person name="Yang J."/>
            <person name="Wegrzyn J.L."/>
            <person name="Swenson N.G."/>
        </authorList>
    </citation>
    <scope>NUCLEOTIDE SEQUENCE</scope>
    <source>
        <strain evidence="3">NS2018</strain>
    </source>
</reference>
<dbReference type="GO" id="GO:0005388">
    <property type="term" value="F:P-type calcium transporter activity"/>
    <property type="evidence" value="ECO:0007669"/>
    <property type="project" value="TreeGrafter"/>
</dbReference>
<dbReference type="PANTHER" id="PTHR24093:SF434">
    <property type="entry name" value="CALCIUM-TRANSPORTING ATPASE 13, PLASMA MEMBRANE-TYPE-RELATED"/>
    <property type="match status" value="1"/>
</dbReference>
<dbReference type="AlphaFoldDB" id="A0AA39TJX9"/>
<dbReference type="SUPFAM" id="SSF81665">
    <property type="entry name" value="Calcium ATPase, transmembrane domain M"/>
    <property type="match status" value="1"/>
</dbReference>
<keyword evidence="4" id="KW-1185">Reference proteome</keyword>
<name>A0AA39TJX9_ACESA</name>
<evidence type="ECO:0000256" key="1">
    <source>
        <dbReference type="ARBA" id="ARBA00022842"/>
    </source>
</evidence>
<protein>
    <submittedName>
        <fullName evidence="3">Uncharacterized protein</fullName>
    </submittedName>
</protein>
<dbReference type="EMBL" id="JAUESC010000001">
    <property type="protein sequence ID" value="KAK0607178.1"/>
    <property type="molecule type" value="Genomic_DNA"/>
</dbReference>
<reference evidence="3" key="2">
    <citation type="submission" date="2023-06" db="EMBL/GenBank/DDBJ databases">
        <authorList>
            <person name="Swenson N.G."/>
            <person name="Wegrzyn J.L."/>
            <person name="Mcevoy S.L."/>
        </authorList>
    </citation>
    <scope>NUCLEOTIDE SEQUENCE</scope>
    <source>
        <strain evidence="3">NS2018</strain>
        <tissue evidence="3">Leaf</tissue>
    </source>
</reference>
<evidence type="ECO:0000313" key="3">
    <source>
        <dbReference type="EMBL" id="KAK0607178.1"/>
    </source>
</evidence>
<keyword evidence="2" id="KW-0472">Membrane</keyword>
<feature type="transmembrane region" description="Helical" evidence="2">
    <location>
        <begin position="62"/>
        <end position="82"/>
    </location>
</feature>
<proteinExistence type="predicted"/>
<dbReference type="InterPro" id="IPR008250">
    <property type="entry name" value="ATPase_P-typ_transduc_dom_A_sf"/>
</dbReference>
<sequence>MVLISTNPFLFSGTKVVDGYACMLATSVGMNTTWEQMMSHISRDTSEETPLQARLNKLTSSIGKVGLAVAFLVLVVLLVHYFTGNTTNENGNQEYNGSKTKTDDTVILLMCSVTMMHLESSNNMWRNLHLLTLQYRGESIFGLNEKVKDTTVFNIFLHAI</sequence>
<dbReference type="SUPFAM" id="SSF81653">
    <property type="entry name" value="Calcium ATPase, transduction domain A"/>
    <property type="match status" value="1"/>
</dbReference>
<accession>A0AA39TJX9</accession>